<organism evidence="2 3">
    <name type="scientific">Halalkaliarchaeum desulfuricum</name>
    <dbReference type="NCBI Taxonomy" id="2055893"/>
    <lineage>
        <taxon>Archaea</taxon>
        <taxon>Methanobacteriati</taxon>
        <taxon>Methanobacteriota</taxon>
        <taxon>Stenosarchaea group</taxon>
        <taxon>Halobacteria</taxon>
        <taxon>Halobacteriales</taxon>
        <taxon>Haloferacaceae</taxon>
        <taxon>Halalkaliarchaeum</taxon>
    </lineage>
</organism>
<dbReference type="Proteomes" id="UP000263012">
    <property type="component" value="Chromosome"/>
</dbReference>
<protein>
    <submittedName>
        <fullName evidence="2">Uncharacterized protein</fullName>
    </submittedName>
</protein>
<dbReference type="GeneID" id="37878439"/>
<keyword evidence="3" id="KW-1185">Reference proteome</keyword>
<dbReference type="RefSeq" id="WP_119818754.1">
    <property type="nucleotide sequence ID" value="NZ_CP025066.1"/>
</dbReference>
<feature type="region of interest" description="Disordered" evidence="1">
    <location>
        <begin position="284"/>
        <end position="321"/>
    </location>
</feature>
<proteinExistence type="predicted"/>
<evidence type="ECO:0000313" key="2">
    <source>
        <dbReference type="EMBL" id="AUX09713.1"/>
    </source>
</evidence>
<dbReference type="InterPro" id="IPR043901">
    <property type="entry name" value="DUF5787"/>
</dbReference>
<evidence type="ECO:0000313" key="3">
    <source>
        <dbReference type="Proteomes" id="UP000263012"/>
    </source>
</evidence>
<reference evidence="3" key="1">
    <citation type="submission" date="2017-11" db="EMBL/GenBank/DDBJ databases">
        <title>Phenotypic and genomic properties of facultatively anaerobic sulfur-reducing natronoarchaea from hypersaline soda lakes.</title>
        <authorList>
            <person name="Sorokin D.Y."/>
            <person name="Kublanov I.V."/>
            <person name="Roman P."/>
            <person name="Sinninghe Damste J.S."/>
            <person name="Golyshin P.N."/>
            <person name="Rojo D."/>
            <person name="Ciordia S."/>
            <person name="Mena M.D.C."/>
            <person name="Ferrer M."/>
            <person name="Messina E."/>
            <person name="Smedile F."/>
            <person name="La Spada G."/>
            <person name="La Cono V."/>
            <person name="Yakimov M.M."/>
        </authorList>
    </citation>
    <scope>NUCLEOTIDE SEQUENCE [LARGE SCALE GENOMIC DNA]</scope>
    <source>
        <strain evidence="3">AArc-Sl</strain>
    </source>
</reference>
<evidence type="ECO:0000256" key="1">
    <source>
        <dbReference type="SAM" id="MobiDB-lite"/>
    </source>
</evidence>
<accession>A0A343TKU1</accession>
<dbReference type="Pfam" id="PF19100">
    <property type="entry name" value="DUF5787"/>
    <property type="match status" value="1"/>
</dbReference>
<name>A0A343TKU1_9EURY</name>
<dbReference type="OrthoDB" id="211869at2157"/>
<dbReference type="EMBL" id="CP025066">
    <property type="protein sequence ID" value="AUX09713.1"/>
    <property type="molecule type" value="Genomic_DNA"/>
</dbReference>
<gene>
    <name evidence="2" type="ORF">AArcSl_2088</name>
</gene>
<dbReference type="KEGG" id="hdf:AArcSl_2088"/>
<dbReference type="AlphaFoldDB" id="A0A343TKU1"/>
<feature type="compositionally biased region" description="Basic and acidic residues" evidence="1">
    <location>
        <begin position="294"/>
        <end position="303"/>
    </location>
</feature>
<sequence length="321" mass="35794">MDEFRFELALCSHLESETETIVARQLGGAVARPGARVVDIVVLQPGDQFDMRARLSPNAVPTSAIESDVGAGQAVPRRDVLDGSSHARRVVETAVEAGYFQIERRDGREWVRATARYPEGWYDRLTAIENKPDLAKPGDLERQLTHDVTVGLFDEVVMATNSHVTRAHLNRIPDAVGVWQFDPETGERTVVRDPSPLPVDEPGVEPVDRRPLRTDVAIVGPEEKRRRRLTIAERAYGKGWRPKADAYPECTHVEATEDCRPYCSQFDRVVDPGTDCGTDCPAFERESTPTIDPEAARAERSPWIRDPPGALHRQVGLDRFG</sequence>